<evidence type="ECO:0000313" key="2">
    <source>
        <dbReference type="Proteomes" id="UP000001628"/>
    </source>
</evidence>
<dbReference type="VEuPathDB" id="FungiDB:PADG_11565"/>
<gene>
    <name evidence="1" type="ORF">PADG_11565</name>
</gene>
<dbReference type="HOGENOM" id="CLU_2483969_0_0_1"/>
<dbReference type="AlphaFoldDB" id="A0A0A0HWD4"/>
<dbReference type="KEGG" id="pbn:PADG_11565"/>
<name>A0A0A0HWD4_PARBD</name>
<dbReference type="EMBL" id="KN275959">
    <property type="protein sequence ID" value="KGM92366.1"/>
    <property type="molecule type" value="Genomic_DNA"/>
</dbReference>
<organism evidence="1 2">
    <name type="scientific">Paracoccidioides brasiliensis (strain Pb18)</name>
    <dbReference type="NCBI Taxonomy" id="502780"/>
    <lineage>
        <taxon>Eukaryota</taxon>
        <taxon>Fungi</taxon>
        <taxon>Dikarya</taxon>
        <taxon>Ascomycota</taxon>
        <taxon>Pezizomycotina</taxon>
        <taxon>Eurotiomycetes</taxon>
        <taxon>Eurotiomycetidae</taxon>
        <taxon>Onygenales</taxon>
        <taxon>Ajellomycetaceae</taxon>
        <taxon>Paracoccidioides</taxon>
    </lineage>
</organism>
<evidence type="ECO:0000313" key="1">
    <source>
        <dbReference type="EMBL" id="KGM92366.1"/>
    </source>
</evidence>
<keyword evidence="2" id="KW-1185">Reference proteome</keyword>
<accession>A0A0A0HWD4</accession>
<dbReference type="Proteomes" id="UP000001628">
    <property type="component" value="Unassembled WGS sequence"/>
</dbReference>
<reference evidence="1 2" key="1">
    <citation type="journal article" date="2011" name="PLoS Genet.">
        <title>Comparative genomic analysis of human fungal pathogens causing paracoccidioidomycosis.</title>
        <authorList>
            <person name="Desjardins C.A."/>
            <person name="Champion M.D."/>
            <person name="Holder J.W."/>
            <person name="Muszewska A."/>
            <person name="Goldberg J."/>
            <person name="Bailao A.M."/>
            <person name="Brigido M.M."/>
            <person name="Ferreira M.E."/>
            <person name="Garcia A.M."/>
            <person name="Grynberg M."/>
            <person name="Gujja S."/>
            <person name="Heiman D.I."/>
            <person name="Henn M.R."/>
            <person name="Kodira C.D."/>
            <person name="Leon-Narvaez H."/>
            <person name="Longo L.V."/>
            <person name="Ma L.J."/>
            <person name="Malavazi I."/>
            <person name="Matsuo A.L."/>
            <person name="Morais F.V."/>
            <person name="Pereira M."/>
            <person name="Rodriguez-Brito S."/>
            <person name="Sakthikumar S."/>
            <person name="Salem-Izacc S.M."/>
            <person name="Sykes S.M."/>
            <person name="Teixeira M.M."/>
            <person name="Vallejo M.C."/>
            <person name="Walter M.E."/>
            <person name="Yandava C."/>
            <person name="Young S."/>
            <person name="Zeng Q."/>
            <person name="Zucker J."/>
            <person name="Felipe M.S."/>
            <person name="Goldman G.H."/>
            <person name="Haas B.J."/>
            <person name="McEwen J.G."/>
            <person name="Nino-Vega G."/>
            <person name="Puccia R."/>
            <person name="San-Blas G."/>
            <person name="Soares C.M."/>
            <person name="Birren B.W."/>
            <person name="Cuomo C.A."/>
        </authorList>
    </citation>
    <scope>NUCLEOTIDE SEQUENCE [LARGE SCALE GENOMIC DNA]</scope>
    <source>
        <strain evidence="1 2">Pb18</strain>
    </source>
</reference>
<dbReference type="RefSeq" id="XP_010759022.1">
    <property type="nucleotide sequence ID" value="XM_010760720.1"/>
</dbReference>
<dbReference type="InParanoid" id="A0A0A0HWD4"/>
<dbReference type="GeneID" id="22587462"/>
<sequence length="87" mass="9399">MAIRITTSTGPQKSKLSNLSIQPADQAIIKDIPLWQNGCNVTSRIDTRDSPFPHQRQGLARRASPIKFSVNPRKAALSGSICLSPSG</sequence>
<proteinExistence type="predicted"/>
<protein>
    <submittedName>
        <fullName evidence="1">Uncharacterized protein</fullName>
    </submittedName>
</protein>